<gene>
    <name evidence="1" type="ORF">CRN52_19280</name>
</gene>
<comment type="caution">
    <text evidence="1">The sequence shown here is derived from an EMBL/GenBank/DDBJ whole genome shotgun (WGS) entry which is preliminary data.</text>
</comment>
<accession>A0A2S3QY48</accession>
<evidence type="ECO:0000313" key="2">
    <source>
        <dbReference type="Proteomes" id="UP000237466"/>
    </source>
</evidence>
<dbReference type="Proteomes" id="UP000237466">
    <property type="component" value="Unassembled WGS sequence"/>
</dbReference>
<dbReference type="EMBL" id="PDGH01000126">
    <property type="protein sequence ID" value="POB43875.1"/>
    <property type="molecule type" value="Genomic_DNA"/>
</dbReference>
<dbReference type="RefSeq" id="WP_040111181.1">
    <property type="nucleotide sequence ID" value="NZ_CP009262.1"/>
</dbReference>
<reference evidence="1 2" key="1">
    <citation type="journal article" date="2018" name="Front. Microbiol.">
        <title>Phylogeny of Vibrio vulnificus from the Analysis of the Core-Genome: Implications for Intra-Species Taxonomy.</title>
        <authorList>
            <person name="Roig F.J."/>
            <person name="Gonzalez-Candelas F."/>
            <person name="Sanjuan E."/>
            <person name="Fouz B."/>
            <person name="Feil E.J."/>
            <person name="Llorens C."/>
            <person name="Baker-Austin C."/>
            <person name="Oliver J.D."/>
            <person name="Danin-Poleg Y."/>
            <person name="Gibas C.J."/>
            <person name="Kashi Y."/>
            <person name="Gulig P.A."/>
            <person name="Morrison S.S."/>
            <person name="Amaro C."/>
        </authorList>
    </citation>
    <scope>NUCLEOTIDE SEQUENCE [LARGE SCALE GENOMIC DNA]</scope>
    <source>
        <strain evidence="1 2">CECT4608</strain>
    </source>
</reference>
<dbReference type="AlphaFoldDB" id="A0A2S3QY48"/>
<name>A0A2S3QY48_VIBVL</name>
<sequence>MTRLPSLSFSVRETGKACSNTDWPSVIYFPRVTKGYPEFSIKKGLAKPARVVVFTIDVSQLMRVGERVIH</sequence>
<dbReference type="KEGG" id="vvl:VV93_v1c45200"/>
<protein>
    <submittedName>
        <fullName evidence="1">Uncharacterized protein</fullName>
    </submittedName>
</protein>
<evidence type="ECO:0000313" key="1">
    <source>
        <dbReference type="EMBL" id="POB43875.1"/>
    </source>
</evidence>
<organism evidence="1 2">
    <name type="scientific">Vibrio vulnificus</name>
    <dbReference type="NCBI Taxonomy" id="672"/>
    <lineage>
        <taxon>Bacteria</taxon>
        <taxon>Pseudomonadati</taxon>
        <taxon>Pseudomonadota</taxon>
        <taxon>Gammaproteobacteria</taxon>
        <taxon>Vibrionales</taxon>
        <taxon>Vibrionaceae</taxon>
        <taxon>Vibrio</taxon>
    </lineage>
</organism>
<proteinExistence type="predicted"/>